<organism evidence="2 3">
    <name type="scientific">Microbacterium telephonicum</name>
    <dbReference type="NCBI Taxonomy" id="1714841"/>
    <lineage>
        <taxon>Bacteria</taxon>
        <taxon>Bacillati</taxon>
        <taxon>Actinomycetota</taxon>
        <taxon>Actinomycetes</taxon>
        <taxon>Micrococcales</taxon>
        <taxon>Microbacteriaceae</taxon>
        <taxon>Microbacterium</taxon>
    </lineage>
</organism>
<evidence type="ECO:0000256" key="1">
    <source>
        <dbReference type="SAM" id="SignalP"/>
    </source>
</evidence>
<evidence type="ECO:0000313" key="2">
    <source>
        <dbReference type="EMBL" id="RLK47768.1"/>
    </source>
</evidence>
<proteinExistence type="predicted"/>
<comment type="caution">
    <text evidence="2">The sequence shown here is derived from an EMBL/GenBank/DDBJ whole genome shotgun (WGS) entry which is preliminary data.</text>
</comment>
<name>A0A498C4R9_9MICO</name>
<keyword evidence="1" id="KW-0732">Signal</keyword>
<sequence>MIGAWAVLSAVLVAQPALAVPTAVGDVSSSVSASLDASVADAAIVKAAPVVGFDPGNIISDALFYDSGAMSAAEIQTFLDQKIGSCQNGRCLNVLTVEFSDRARFVSQTTGQLVCDAIKGGRMRASEAIYRAQVACGISAKVILVTLQKEQGLVTSKAPTDWNLSAAMGASCPDNAPCDPAFSGTGPQIMKGTQQLKAYKATAFGRQPGVHFITYSPKAACAGQGTNVNVVNYATAALYNYTPYQPNPSALAAGFGEGDTCASYGNRNFYNYYTLWFGSTQNVDADRAPFGGYNIVVERGQITVQGWAIDPDEQTTALSVSLTVDGVANWGTFTANSSRPDVGAAYPAAGNNHGMNGVFEIDGGEHTVCVTVKNIGRGQDANFGCSTISVTTASPYGGTSAEAVPGGVRVTGWTLDTDTKDALAVHIYLDDSVSAHVANAYRPDVAKVFPGFGDFHGLDVTIPAAVGDHKVCAYGINVGRGSNALIGCHDVTVVAKGDPVGRMTAVAQAGGVRVTGWAHDPNDGSKSVGVHVYADGKAVASTTADLARTDLTDAYPGVGPNHGYDVSAKLPAGTKQVCTYGINIGLGTNALLSCTSVTVMSGSPFGGIDTTLESDGVRLRGWTIDPDTQEPIAVHVYIDGQAQAITANTSRPDVGRVYPGYGALHGIDALLNVSPGSHQLCAYGINVGAGSNNLLGCTNFVVPSRSPFGGTDVTVVPGGVQLRGWTIDPDVVEPIDVHVYVDGRAVAVLTANSPRPDVARAYPGYGPSHGIDAKISMPPGSHQICSYGINRGPGENALLACQSITTTN</sequence>
<keyword evidence="3" id="KW-1185">Reference proteome</keyword>
<feature type="signal peptide" evidence="1">
    <location>
        <begin position="1"/>
        <end position="19"/>
    </location>
</feature>
<protein>
    <submittedName>
        <fullName evidence="2">Uncharacterized protein</fullName>
    </submittedName>
</protein>
<feature type="chain" id="PRO_5019795422" evidence="1">
    <location>
        <begin position="20"/>
        <end position="808"/>
    </location>
</feature>
<dbReference type="EMBL" id="RCDB01000003">
    <property type="protein sequence ID" value="RLK47768.1"/>
    <property type="molecule type" value="Genomic_DNA"/>
</dbReference>
<dbReference type="AlphaFoldDB" id="A0A498C4R9"/>
<accession>A0A498C4R9</accession>
<dbReference type="Proteomes" id="UP000273158">
    <property type="component" value="Unassembled WGS sequence"/>
</dbReference>
<gene>
    <name evidence="2" type="ORF">C7474_2365</name>
</gene>
<evidence type="ECO:0000313" key="3">
    <source>
        <dbReference type="Proteomes" id="UP000273158"/>
    </source>
</evidence>
<reference evidence="2 3" key="1">
    <citation type="journal article" date="2015" name="Stand. Genomic Sci.">
        <title>Genomic Encyclopedia of Bacterial and Archaeal Type Strains, Phase III: the genomes of soil and plant-associated and newly described type strains.</title>
        <authorList>
            <person name="Whitman W.B."/>
            <person name="Woyke T."/>
            <person name="Klenk H.P."/>
            <person name="Zhou Y."/>
            <person name="Lilburn T.G."/>
            <person name="Beck B.J."/>
            <person name="De Vos P."/>
            <person name="Vandamme P."/>
            <person name="Eisen J.A."/>
            <person name="Garrity G."/>
            <person name="Hugenholtz P."/>
            <person name="Kyrpides N.C."/>
        </authorList>
    </citation>
    <scope>NUCLEOTIDE SEQUENCE [LARGE SCALE GENOMIC DNA]</scope>
    <source>
        <strain evidence="2 3">S2T63</strain>
    </source>
</reference>